<gene>
    <name evidence="1" type="ORF">THAOC_21214</name>
</gene>
<evidence type="ECO:0000313" key="2">
    <source>
        <dbReference type="Proteomes" id="UP000266841"/>
    </source>
</evidence>
<dbReference type="Proteomes" id="UP000266841">
    <property type="component" value="Unassembled WGS sequence"/>
</dbReference>
<proteinExistence type="predicted"/>
<organism evidence="1 2">
    <name type="scientific">Thalassiosira oceanica</name>
    <name type="common">Marine diatom</name>
    <dbReference type="NCBI Taxonomy" id="159749"/>
    <lineage>
        <taxon>Eukaryota</taxon>
        <taxon>Sar</taxon>
        <taxon>Stramenopiles</taxon>
        <taxon>Ochrophyta</taxon>
        <taxon>Bacillariophyta</taxon>
        <taxon>Coscinodiscophyceae</taxon>
        <taxon>Thalassiosirophycidae</taxon>
        <taxon>Thalassiosirales</taxon>
        <taxon>Thalassiosiraceae</taxon>
        <taxon>Thalassiosira</taxon>
    </lineage>
</organism>
<comment type="caution">
    <text evidence="1">The sequence shown here is derived from an EMBL/GenBank/DDBJ whole genome shotgun (WGS) entry which is preliminary data.</text>
</comment>
<accession>K0SJK8</accession>
<keyword evidence="2" id="KW-1185">Reference proteome</keyword>
<reference evidence="1 2" key="1">
    <citation type="journal article" date="2012" name="Genome Biol.">
        <title>Genome and low-iron response of an oceanic diatom adapted to chronic iron limitation.</title>
        <authorList>
            <person name="Lommer M."/>
            <person name="Specht M."/>
            <person name="Roy A.S."/>
            <person name="Kraemer L."/>
            <person name="Andreson R."/>
            <person name="Gutowska M.A."/>
            <person name="Wolf J."/>
            <person name="Bergner S.V."/>
            <person name="Schilhabel M.B."/>
            <person name="Klostermeier U.C."/>
            <person name="Beiko R.G."/>
            <person name="Rosenstiel P."/>
            <person name="Hippler M."/>
            <person name="Laroche J."/>
        </authorList>
    </citation>
    <scope>NUCLEOTIDE SEQUENCE [LARGE SCALE GENOMIC DNA]</scope>
    <source>
        <strain evidence="1 2">CCMP1005</strain>
    </source>
</reference>
<name>K0SJK8_THAOC</name>
<protein>
    <submittedName>
        <fullName evidence="1">Uncharacterized protein</fullName>
    </submittedName>
</protein>
<sequence length="153" mass="17440">MPTCMVEEYKMAQGGNSRFYGLVDEMSGWIHLATSSRSQGQDQDSNQKLAILKAVNSQFCKNNYNNVKSIMAWVCMPSHYLKYKDHFQIQKGGQKVRKGAGRMGRIFSWVNNPRWMGHCGLGTLLSWSVFRVSRAKYRLSTFRYANPGDSGLL</sequence>
<dbReference type="EMBL" id="AGNL01024625">
    <property type="protein sequence ID" value="EJK58642.1"/>
    <property type="molecule type" value="Genomic_DNA"/>
</dbReference>
<dbReference type="AlphaFoldDB" id="K0SJK8"/>
<evidence type="ECO:0000313" key="1">
    <source>
        <dbReference type="EMBL" id="EJK58642.1"/>
    </source>
</evidence>